<keyword evidence="7 9" id="KW-0808">Transferase</keyword>
<keyword evidence="5 9" id="KW-0436">Ligase</keyword>
<dbReference type="EC" id="6.3.4.21" evidence="3 9"/>
<dbReference type="KEGG" id="cpae:CPAST_c15350"/>
<dbReference type="PATRIC" id="fig|1262449.3.peg.3382"/>
<dbReference type="Pfam" id="PF17767">
    <property type="entry name" value="NAPRTase_N"/>
    <property type="match status" value="1"/>
</dbReference>
<comment type="function">
    <text evidence="9">Catalyzes the first step in the biosynthesis of NAD from nicotinic acid, the ATP-dependent synthesis of beta-nicotinate D-ribonucleotide from nicotinate and 5-phospho-D-ribose 1-phosphate.</text>
</comment>
<dbReference type="GO" id="GO:0034355">
    <property type="term" value="P:NAD+ biosynthetic process via the salvage pathway"/>
    <property type="evidence" value="ECO:0007669"/>
    <property type="project" value="TreeGrafter"/>
</dbReference>
<dbReference type="GO" id="GO:0047280">
    <property type="term" value="F:nicotinamide phosphoribosyltransferase activity"/>
    <property type="evidence" value="ECO:0007669"/>
    <property type="project" value="UniProtKB-ARBA"/>
</dbReference>
<dbReference type="NCBIfam" id="NF009131">
    <property type="entry name" value="PRK12484.1"/>
    <property type="match status" value="1"/>
</dbReference>
<evidence type="ECO:0000256" key="4">
    <source>
        <dbReference type="ARBA" id="ARBA00022553"/>
    </source>
</evidence>
<organism evidence="12 15">
    <name type="scientific">Clostridium pasteurianum DSM 525 = ATCC 6013</name>
    <dbReference type="NCBI Taxonomy" id="1262449"/>
    <lineage>
        <taxon>Bacteria</taxon>
        <taxon>Bacillati</taxon>
        <taxon>Bacillota</taxon>
        <taxon>Clostridia</taxon>
        <taxon>Eubacteriales</taxon>
        <taxon>Clostridiaceae</taxon>
        <taxon>Clostridium</taxon>
    </lineage>
</organism>
<dbReference type="FunFam" id="3.20.20.70:FF:000076">
    <property type="entry name" value="Nicotinate phosphoribosyltransferase"/>
    <property type="match status" value="1"/>
</dbReference>
<dbReference type="Pfam" id="PF17956">
    <property type="entry name" value="NAPRTase_C"/>
    <property type="match status" value="1"/>
</dbReference>
<evidence type="ECO:0000313" key="14">
    <source>
        <dbReference type="Proteomes" id="UP000028042"/>
    </source>
</evidence>
<dbReference type="GO" id="GO:0005829">
    <property type="term" value="C:cytosol"/>
    <property type="evidence" value="ECO:0007669"/>
    <property type="project" value="TreeGrafter"/>
</dbReference>
<keyword evidence="12" id="KW-0328">Glycosyltransferase</keyword>
<proteinExistence type="inferred from homology"/>
<gene>
    <name evidence="12" type="primary">pncB</name>
    <name evidence="12" type="ORF">CLPA_c15350</name>
    <name evidence="13" type="ORF">CP6013_01642</name>
</gene>
<feature type="domain" description="Nicotinate phosphoribosyltransferase C-terminal" evidence="11">
    <location>
        <begin position="370"/>
        <end position="479"/>
    </location>
</feature>
<dbReference type="SUPFAM" id="SSF54675">
    <property type="entry name" value="Nicotinate/Quinolinate PRTase N-terminal domain-like"/>
    <property type="match status" value="1"/>
</dbReference>
<dbReference type="CDD" id="cd01570">
    <property type="entry name" value="NAPRTase_A"/>
    <property type="match status" value="1"/>
</dbReference>
<evidence type="ECO:0000256" key="2">
    <source>
        <dbReference type="ARBA" id="ARBA00010897"/>
    </source>
</evidence>
<keyword evidence="4" id="KW-0597">Phosphoprotein</keyword>
<dbReference type="eggNOG" id="COG1488">
    <property type="taxonomic scope" value="Bacteria"/>
</dbReference>
<dbReference type="EMBL" id="CP009268">
    <property type="protein sequence ID" value="AJA51598.1"/>
    <property type="molecule type" value="Genomic_DNA"/>
</dbReference>
<reference evidence="13 14" key="3">
    <citation type="journal article" name="Genome Announc.">
        <title>Improved Draft Genome Sequence of Clostridium pasteurianum Strain ATCC 6013 (DSM 525) Using a Hybrid Next-Generation Sequencing Approach.</title>
        <authorList>
            <person name="Pyne M.E."/>
            <person name="Utturkar S."/>
            <person name="Brown S.D."/>
            <person name="Moo-Young M."/>
            <person name="Chung D.A."/>
            <person name="Chou C.P."/>
        </authorList>
    </citation>
    <scope>NUCLEOTIDE SEQUENCE [LARGE SCALE GENOMIC DNA]</scope>
    <source>
        <strain evidence="13 14">ATCC 6013</strain>
    </source>
</reference>
<evidence type="ECO:0000256" key="3">
    <source>
        <dbReference type="ARBA" id="ARBA00013236"/>
    </source>
</evidence>
<evidence type="ECO:0000256" key="1">
    <source>
        <dbReference type="ARBA" id="ARBA00004952"/>
    </source>
</evidence>
<dbReference type="InterPro" id="IPR007229">
    <property type="entry name" value="Nic_PRibTrfase-Fam"/>
</dbReference>
<dbReference type="InterPro" id="IPR040727">
    <property type="entry name" value="NAPRTase_N"/>
</dbReference>
<evidence type="ECO:0000313" key="15">
    <source>
        <dbReference type="Proteomes" id="UP000030905"/>
    </source>
</evidence>
<sequence length="495" mass="56198">MELTKNFDVRNERNLTMLVDFYELTMGNGYLKNGVGDKIAYFDMFFRRIPDEGGYCIMAGVMQLIEYLSSLKFTDNDIEYLKSKKSFSDEFLDYLRNFKFSCDVWAIPEGNPVFPNEPLVTVRGPAIQAQFVETMILLTINHQTLIATKSNRICRAAAGRPVMEFGSRRAQGYDGAIYGSRAAVIGGCSATACTISEEMFGIPAVGTMAHSWVQLFDSEYEAFKAWATAYPEDCLLLVDTYNVLKSGLPNAIRVFNEFLKPQGIRPIGIRIDSGDITYLSKKCREILDAAGYEDAKITISNSLDEHIITDVLVQGACIDSFGVGERLITAKSEPVFGGVYKLSAIEENNIIKPKIKISENEEKITNPGFKKIYRIFDKTTDKAIADLITLNEEVIDENLTLEIFDPTYTWKKKKLKNYYVKDLMVQIFKNGKAIYESPSVSEIKEFAKTETDKLWPEVLRLENPHTYYVDLSKKLWDLKQSLLHSYSEIYEEQGE</sequence>
<evidence type="ECO:0000313" key="13">
    <source>
        <dbReference type="EMBL" id="KRU12395.1"/>
    </source>
</evidence>
<dbReference type="AlphaFoldDB" id="A0A0H3J926"/>
<reference evidence="12 15" key="1">
    <citation type="journal article" date="2015" name="Genome Announc.">
        <title>Complete Genome Sequence of the Nitrogen-Fixing and Solvent-Producing Clostridium pasteurianum DSM 525.</title>
        <authorList>
            <person name="Poehlein A."/>
            <person name="Grosse-Honebrink A."/>
            <person name="Zhang Y."/>
            <person name="Minton N.P."/>
            <person name="Daniel R."/>
        </authorList>
    </citation>
    <scope>NUCLEOTIDE SEQUENCE [LARGE SCALE GENOMIC DNA]</scope>
    <source>
        <strain evidence="12">DSM 525</strain>
        <strain evidence="15">DSM 525 / ATCC 6013</strain>
    </source>
</reference>
<dbReference type="InterPro" id="IPR006405">
    <property type="entry name" value="Nic_PRibTrfase_pncB"/>
</dbReference>
<dbReference type="PIRSF" id="PIRSF000484">
    <property type="entry name" value="NAPRT"/>
    <property type="match status" value="1"/>
</dbReference>
<keyword evidence="15" id="KW-1185">Reference proteome</keyword>
<dbReference type="InterPro" id="IPR041619">
    <property type="entry name" value="NAPRTase_C"/>
</dbReference>
<dbReference type="InterPro" id="IPR013785">
    <property type="entry name" value="Aldolase_TIM"/>
</dbReference>
<dbReference type="KEGG" id="cpat:CLPA_c15350"/>
<dbReference type="EMBL" id="JPGY02000001">
    <property type="protein sequence ID" value="KRU12395.1"/>
    <property type="molecule type" value="Genomic_DNA"/>
</dbReference>
<dbReference type="Proteomes" id="UP000030905">
    <property type="component" value="Chromosome"/>
</dbReference>
<dbReference type="PANTHER" id="PTHR11098:SF1">
    <property type="entry name" value="NICOTINATE PHOSPHORIBOSYLTRANSFERASE"/>
    <property type="match status" value="1"/>
</dbReference>
<dbReference type="PANTHER" id="PTHR11098">
    <property type="entry name" value="NICOTINATE PHOSPHORIBOSYLTRANSFERASE"/>
    <property type="match status" value="1"/>
</dbReference>
<accession>A0A0H3J926</accession>
<dbReference type="NCBIfam" id="TIGR01513">
    <property type="entry name" value="NAPRTase_put"/>
    <property type="match status" value="1"/>
</dbReference>
<comment type="catalytic activity">
    <reaction evidence="8 9">
        <text>5-phospho-alpha-D-ribose 1-diphosphate + nicotinate + ATP + H2O = nicotinate beta-D-ribonucleotide + ADP + phosphate + diphosphate</text>
        <dbReference type="Rhea" id="RHEA:36163"/>
        <dbReference type="ChEBI" id="CHEBI:15377"/>
        <dbReference type="ChEBI" id="CHEBI:30616"/>
        <dbReference type="ChEBI" id="CHEBI:32544"/>
        <dbReference type="ChEBI" id="CHEBI:33019"/>
        <dbReference type="ChEBI" id="CHEBI:43474"/>
        <dbReference type="ChEBI" id="CHEBI:57502"/>
        <dbReference type="ChEBI" id="CHEBI:58017"/>
        <dbReference type="ChEBI" id="CHEBI:456216"/>
        <dbReference type="EC" id="6.3.4.21"/>
    </reaction>
</comment>
<feature type="domain" description="Nicotinate phosphoribosyltransferase N-terminal" evidence="10">
    <location>
        <begin position="17"/>
        <end position="141"/>
    </location>
</feature>
<dbReference type="GeneID" id="93073707"/>
<dbReference type="RefSeq" id="WP_003447217.1">
    <property type="nucleotide sequence ID" value="NZ_ANZB01000014.1"/>
</dbReference>
<dbReference type="Gene3D" id="3.20.140.10">
    <property type="entry name" value="nicotinate phosphoribosyltransferase"/>
    <property type="match status" value="1"/>
</dbReference>
<evidence type="ECO:0000256" key="5">
    <source>
        <dbReference type="ARBA" id="ARBA00022598"/>
    </source>
</evidence>
<dbReference type="Proteomes" id="UP000028042">
    <property type="component" value="Unassembled WGS sequence"/>
</dbReference>
<dbReference type="UniPathway" id="UPA00253">
    <property type="reaction ID" value="UER00457"/>
</dbReference>
<evidence type="ECO:0000256" key="6">
    <source>
        <dbReference type="ARBA" id="ARBA00022642"/>
    </source>
</evidence>
<dbReference type="Gene3D" id="3.20.20.70">
    <property type="entry name" value="Aldolase class I"/>
    <property type="match status" value="1"/>
</dbReference>
<evidence type="ECO:0000256" key="8">
    <source>
        <dbReference type="ARBA" id="ARBA00048668"/>
    </source>
</evidence>
<evidence type="ECO:0000259" key="11">
    <source>
        <dbReference type="Pfam" id="PF17956"/>
    </source>
</evidence>
<dbReference type="GO" id="GO:0004516">
    <property type="term" value="F:nicotinate phosphoribosyltransferase activity"/>
    <property type="evidence" value="ECO:0007669"/>
    <property type="project" value="UniProtKB-UniRule"/>
</dbReference>
<evidence type="ECO:0000313" key="12">
    <source>
        <dbReference type="EMBL" id="AJA51598.1"/>
    </source>
</evidence>
<comment type="pathway">
    <text evidence="1 9">Cofactor biosynthesis; NAD(+) biosynthesis; nicotinate D-ribonucleotide from nicotinate: step 1/1.</text>
</comment>
<comment type="similarity">
    <text evidence="2 9">Belongs to the NAPRTase family.</text>
</comment>
<dbReference type="NCBIfam" id="NF006695">
    <property type="entry name" value="PRK09243.1-2"/>
    <property type="match status" value="1"/>
</dbReference>
<name>A0A0H3J926_CLOPA</name>
<evidence type="ECO:0000256" key="7">
    <source>
        <dbReference type="ARBA" id="ARBA00022679"/>
    </source>
</evidence>
<evidence type="ECO:0000259" key="10">
    <source>
        <dbReference type="Pfam" id="PF17767"/>
    </source>
</evidence>
<dbReference type="SUPFAM" id="SSF51690">
    <property type="entry name" value="Nicotinate/Quinolinate PRTase C-terminal domain-like"/>
    <property type="match status" value="1"/>
</dbReference>
<evidence type="ECO:0000256" key="9">
    <source>
        <dbReference type="RuleBase" id="RU365100"/>
    </source>
</evidence>
<reference evidence="13" key="2">
    <citation type="submission" date="2015-10" db="EMBL/GenBank/DDBJ databases">
        <title>Improved Draft Genome Sequence of Clostridium pasteurianum Strain ATCC 6013 (DSM 525) Using a Hybrid Next-Generation Sequencing Approach.</title>
        <authorList>
            <person name="Pyne M.E."/>
            <person name="Utturkar S.M."/>
            <person name="Brown S.D."/>
            <person name="Moo-Young M."/>
            <person name="Chung D.A."/>
            <person name="Chou P.C."/>
        </authorList>
    </citation>
    <scope>NUCLEOTIDE SEQUENCE</scope>
    <source>
        <strain evidence="13">ATCC 6013</strain>
    </source>
</reference>
<comment type="PTM">
    <text evidence="9">Transiently phosphorylated on a His residue during the reaction cycle. Phosphorylation strongly increases the affinity for substrates and increases the rate of nicotinate D-ribonucleotide production. Dephosphorylation regenerates the low-affinity form of the enzyme, leading to product release.</text>
</comment>
<protein>
    <recommendedName>
        <fullName evidence="3 9">Nicotinate phosphoribosyltransferase</fullName>
        <ecNumber evidence="3 9">6.3.4.21</ecNumber>
    </recommendedName>
</protein>
<keyword evidence="6 9" id="KW-0662">Pyridine nucleotide biosynthesis</keyword>
<dbReference type="InterPro" id="IPR036068">
    <property type="entry name" value="Nicotinate_pribotase-like_C"/>
</dbReference>